<gene>
    <name evidence="6" type="ORF">D16iCDA_12930</name>
</gene>
<evidence type="ECO:0000313" key="7">
    <source>
        <dbReference type="Proteomes" id="UP000887421"/>
    </source>
</evidence>
<proteinExistence type="predicted"/>
<dbReference type="PANTHER" id="PTHR43393">
    <property type="entry name" value="CYTOKININ RIBOSIDE 5'-MONOPHOSPHATE PHOSPHORIBOHYDROLASE"/>
    <property type="match status" value="1"/>
</dbReference>
<feature type="domain" description="Pyrimidine/purine nucleotide 5'-monophosphate nucleosidase N-terminal" evidence="5">
    <location>
        <begin position="10"/>
        <end position="116"/>
    </location>
</feature>
<evidence type="ECO:0000256" key="3">
    <source>
        <dbReference type="ARBA" id="ARBA00031983"/>
    </source>
</evidence>
<dbReference type="RefSeq" id="WP_070880325.1">
    <property type="nucleotide sequence ID" value="NZ_CP076114.1"/>
</dbReference>
<dbReference type="Pfam" id="PF14793">
    <property type="entry name" value="DUF4478"/>
    <property type="match status" value="1"/>
</dbReference>
<dbReference type="PANTHER" id="PTHR43393:SF1">
    <property type="entry name" value="PYRIMIDINE_PURINE NUCLEOTIDE 5'-MONOPHOSPHATE NUCLEOSIDASE"/>
    <property type="match status" value="1"/>
</dbReference>
<dbReference type="InterPro" id="IPR049788">
    <property type="entry name" value="PpnN"/>
</dbReference>
<dbReference type="EMBL" id="CP076114">
    <property type="protein sequence ID" value="UUD62605.1"/>
    <property type="molecule type" value="Genomic_DNA"/>
</dbReference>
<dbReference type="InterPro" id="IPR031100">
    <property type="entry name" value="LOG_fam"/>
</dbReference>
<dbReference type="SUPFAM" id="SSF102405">
    <property type="entry name" value="MCP/YpsA-like"/>
    <property type="match status" value="1"/>
</dbReference>
<dbReference type="Gene3D" id="3.40.50.450">
    <property type="match status" value="1"/>
</dbReference>
<sequence length="457" mass="50546">MLTRQKINASVSPKGSLETLSQREVQQLRETGSGSVYALFRQCALAILNTGSHSDNAKTILEAYPDFEVKIHQQDRGIRLELINAPADAFVDGEMIASTREMLFSALRDIVYTQSELENKRVDVDSSSGLTDYVFHLLRNARTLRAGAEPRMVVCWGGHSISTEEYKYTKKVGHELGLRALDVCTGCGPGVMKGPMKGATISHAKQRIVGARYLGLTEPGIIAAEAPNPIVNELVILPDIEKRLEAFVRIGHGIIIFPGGAGTAEEFLYLLGILMHPDNAELPFPLVLTGPKSAEPYLQQLHDFIGATLGSEAQNRYVLIPNDPAEVARHMAAGIKAVKQFRRERTDAFHFNWLLKIDESFQRPFEPTHEAMASLNLTRNQPVHELAANLRRAFSGIVAGNVKAHGIQLIEEHGPYELRGEKAIMQPLDRLLQAFVEQHRMKLPGGSAYVPCYRVVS</sequence>
<dbReference type="Pfam" id="PF03641">
    <property type="entry name" value="Lysine_decarbox"/>
    <property type="match status" value="1"/>
</dbReference>
<name>A0ABY5J810_9GAMM</name>
<protein>
    <recommendedName>
        <fullName evidence="3">AMP nucleosidase</fullName>
        <ecNumber evidence="2">3.2.2.4</ecNumber>
    </recommendedName>
    <alternativeName>
        <fullName evidence="3">AMP nucleosidase</fullName>
    </alternativeName>
</protein>
<organism evidence="6 7">
    <name type="scientific">Phytopseudomonas seleniipraecipitans</name>
    <dbReference type="NCBI Taxonomy" id="640205"/>
    <lineage>
        <taxon>Bacteria</taxon>
        <taxon>Pseudomonadati</taxon>
        <taxon>Pseudomonadota</taxon>
        <taxon>Gammaproteobacteria</taxon>
        <taxon>Pseudomonadales</taxon>
        <taxon>Pseudomonadaceae</taxon>
        <taxon>Phytopseudomonas</taxon>
    </lineage>
</organism>
<dbReference type="Pfam" id="PF11892">
    <property type="entry name" value="PpnN_C"/>
    <property type="match status" value="1"/>
</dbReference>
<evidence type="ECO:0000256" key="1">
    <source>
        <dbReference type="ARBA" id="ARBA00000274"/>
    </source>
</evidence>
<dbReference type="EC" id="3.2.2.4" evidence="2"/>
<dbReference type="Proteomes" id="UP000887421">
    <property type="component" value="Chromosome"/>
</dbReference>
<dbReference type="InterPro" id="IPR052341">
    <property type="entry name" value="LOG_family_nucleotidases"/>
</dbReference>
<reference evidence="6" key="1">
    <citation type="submission" date="2021-05" db="EMBL/GenBank/DDBJ databases">
        <title>Complete genome sequence of Pseudomonas seleniipraecipitans strain D1-6.</title>
        <authorList>
            <person name="Lafi F."/>
            <person name="Eida A."/>
            <person name="Alam I."/>
            <person name="Hert H."/>
            <person name="Saad M."/>
        </authorList>
    </citation>
    <scope>NUCLEOTIDE SEQUENCE</scope>
    <source>
        <strain evidence="6">D1-6</strain>
    </source>
</reference>
<evidence type="ECO:0000256" key="2">
    <source>
        <dbReference type="ARBA" id="ARBA00011985"/>
    </source>
</evidence>
<dbReference type="InterPro" id="IPR021826">
    <property type="entry name" value="PpnN_C"/>
</dbReference>
<evidence type="ECO:0000259" key="4">
    <source>
        <dbReference type="Pfam" id="PF11892"/>
    </source>
</evidence>
<comment type="catalytic activity">
    <reaction evidence="1">
        <text>AMP + H2O = D-ribose 5-phosphate + adenine</text>
        <dbReference type="Rhea" id="RHEA:20129"/>
        <dbReference type="ChEBI" id="CHEBI:15377"/>
        <dbReference type="ChEBI" id="CHEBI:16708"/>
        <dbReference type="ChEBI" id="CHEBI:78346"/>
        <dbReference type="ChEBI" id="CHEBI:456215"/>
        <dbReference type="EC" id="3.2.2.4"/>
    </reaction>
</comment>
<dbReference type="Gene3D" id="3.30.1850.10">
    <property type="entry name" value="MoCo carrier protein-like"/>
    <property type="match status" value="1"/>
</dbReference>
<accession>A0ABY5J810</accession>
<keyword evidence="7" id="KW-1185">Reference proteome</keyword>
<evidence type="ECO:0000313" key="6">
    <source>
        <dbReference type="EMBL" id="UUD62605.1"/>
    </source>
</evidence>
<dbReference type="InterPro" id="IPR037153">
    <property type="entry name" value="PpnN-like_sf"/>
</dbReference>
<dbReference type="NCBIfam" id="NF038390">
    <property type="entry name" value="Nsidase_PpnN"/>
    <property type="match status" value="1"/>
</dbReference>
<feature type="domain" description="Pyrimidine/purine nucleotide 5'-monophosphate nucleosidase C-terminal" evidence="4">
    <location>
        <begin position="335"/>
        <end position="456"/>
    </location>
</feature>
<evidence type="ECO:0000259" key="5">
    <source>
        <dbReference type="Pfam" id="PF14793"/>
    </source>
</evidence>
<dbReference type="InterPro" id="IPR027820">
    <property type="entry name" value="PpnN_N"/>
</dbReference>